<name>A0ABN8NG27_9CNID</name>
<dbReference type="Pfam" id="PF01822">
    <property type="entry name" value="WSC"/>
    <property type="match status" value="1"/>
</dbReference>
<dbReference type="InterPro" id="IPR000082">
    <property type="entry name" value="SEA_dom"/>
</dbReference>
<dbReference type="EMBL" id="CALNXK010000020">
    <property type="protein sequence ID" value="CAH3107967.1"/>
    <property type="molecule type" value="Genomic_DNA"/>
</dbReference>
<dbReference type="SMART" id="SM00321">
    <property type="entry name" value="WSC"/>
    <property type="match status" value="1"/>
</dbReference>
<keyword evidence="2" id="KW-0812">Transmembrane</keyword>
<comment type="subcellular location">
    <subcellularLocation>
        <location evidence="1">Membrane</location>
        <topology evidence="1">Single-pass membrane protein</topology>
    </subcellularLocation>
</comment>
<reference evidence="10 11" key="1">
    <citation type="submission" date="2022-05" db="EMBL/GenBank/DDBJ databases">
        <authorList>
            <consortium name="Genoscope - CEA"/>
            <person name="William W."/>
        </authorList>
    </citation>
    <scope>NUCLEOTIDE SEQUENCE [LARGE SCALE GENOMIC DNA]</scope>
</reference>
<proteinExistence type="predicted"/>
<dbReference type="Proteomes" id="UP001159405">
    <property type="component" value="Unassembled WGS sequence"/>
</dbReference>
<dbReference type="PANTHER" id="PTHR24269:SF16">
    <property type="entry name" value="PROTEIN SLG1"/>
    <property type="match status" value="1"/>
</dbReference>
<organism evidence="10 11">
    <name type="scientific">Porites lobata</name>
    <dbReference type="NCBI Taxonomy" id="104759"/>
    <lineage>
        <taxon>Eukaryota</taxon>
        <taxon>Metazoa</taxon>
        <taxon>Cnidaria</taxon>
        <taxon>Anthozoa</taxon>
        <taxon>Hexacorallia</taxon>
        <taxon>Scleractinia</taxon>
        <taxon>Fungiina</taxon>
        <taxon>Poritidae</taxon>
        <taxon>Porites</taxon>
    </lineage>
</organism>
<feature type="compositionally biased region" description="Basic and acidic residues" evidence="7">
    <location>
        <begin position="716"/>
        <end position="728"/>
    </location>
</feature>
<feature type="compositionally biased region" description="Basic and acidic residues" evidence="7">
    <location>
        <begin position="222"/>
        <end position="248"/>
    </location>
</feature>
<dbReference type="InterPro" id="IPR002889">
    <property type="entry name" value="WSC_carb-bd"/>
</dbReference>
<feature type="region of interest" description="Disordered" evidence="7">
    <location>
        <begin position="716"/>
        <end position="737"/>
    </location>
</feature>
<evidence type="ECO:0000256" key="4">
    <source>
        <dbReference type="ARBA" id="ARBA00022989"/>
    </source>
</evidence>
<keyword evidence="4" id="KW-1133">Transmembrane helix</keyword>
<evidence type="ECO:0000313" key="11">
    <source>
        <dbReference type="Proteomes" id="UP001159405"/>
    </source>
</evidence>
<evidence type="ECO:0000259" key="9">
    <source>
        <dbReference type="PROSITE" id="PS51212"/>
    </source>
</evidence>
<evidence type="ECO:0000256" key="2">
    <source>
        <dbReference type="ARBA" id="ARBA00022692"/>
    </source>
</evidence>
<evidence type="ECO:0008006" key="12">
    <source>
        <dbReference type="Google" id="ProtNLM"/>
    </source>
</evidence>
<dbReference type="Gene3D" id="3.30.70.960">
    <property type="entry name" value="SEA domain"/>
    <property type="match status" value="1"/>
</dbReference>
<gene>
    <name evidence="10" type="ORF">PLOB_00016620</name>
</gene>
<feature type="region of interest" description="Disordered" evidence="7">
    <location>
        <begin position="270"/>
        <end position="334"/>
    </location>
</feature>
<feature type="compositionally biased region" description="Polar residues" evidence="7">
    <location>
        <begin position="355"/>
        <end position="366"/>
    </location>
</feature>
<evidence type="ECO:0000313" key="10">
    <source>
        <dbReference type="EMBL" id="CAH3107967.1"/>
    </source>
</evidence>
<feature type="non-terminal residue" evidence="10">
    <location>
        <position position="1"/>
    </location>
</feature>
<feature type="compositionally biased region" description="Basic and acidic residues" evidence="7">
    <location>
        <begin position="31"/>
        <end position="41"/>
    </location>
</feature>
<feature type="compositionally biased region" description="Basic and acidic residues" evidence="7">
    <location>
        <begin position="64"/>
        <end position="86"/>
    </location>
</feature>
<keyword evidence="3" id="KW-0732">Signal</keyword>
<evidence type="ECO:0000256" key="7">
    <source>
        <dbReference type="SAM" id="MobiDB-lite"/>
    </source>
</evidence>
<dbReference type="PROSITE" id="PS51212">
    <property type="entry name" value="WSC"/>
    <property type="match status" value="1"/>
</dbReference>
<dbReference type="PANTHER" id="PTHR24269">
    <property type="entry name" value="KREMEN PROTEIN"/>
    <property type="match status" value="1"/>
</dbReference>
<evidence type="ECO:0000259" key="8">
    <source>
        <dbReference type="PROSITE" id="PS50024"/>
    </source>
</evidence>
<dbReference type="Pfam" id="PF01390">
    <property type="entry name" value="SEA"/>
    <property type="match status" value="1"/>
</dbReference>
<feature type="compositionally biased region" description="Basic and acidic residues" evidence="7">
    <location>
        <begin position="309"/>
        <end position="323"/>
    </location>
</feature>
<evidence type="ECO:0000256" key="5">
    <source>
        <dbReference type="ARBA" id="ARBA00023136"/>
    </source>
</evidence>
<accession>A0ABN8NG27</accession>
<dbReference type="InterPro" id="IPR036364">
    <property type="entry name" value="SEA_dom_sf"/>
</dbReference>
<protein>
    <recommendedName>
        <fullName evidence="12">WSC domain-containing protein</fullName>
    </recommendedName>
</protein>
<keyword evidence="11" id="KW-1185">Reference proteome</keyword>
<feature type="region of interest" description="Disordered" evidence="7">
    <location>
        <begin position="31"/>
        <end position="121"/>
    </location>
</feature>
<feature type="domain" description="WSC" evidence="9">
    <location>
        <begin position="482"/>
        <end position="573"/>
    </location>
</feature>
<evidence type="ECO:0000256" key="6">
    <source>
        <dbReference type="ARBA" id="ARBA00023180"/>
    </source>
</evidence>
<feature type="region of interest" description="Disordered" evidence="7">
    <location>
        <begin position="350"/>
        <end position="371"/>
    </location>
</feature>
<sequence>LGLPVDRELFRVKRKRETEREIDEDFVHKVRRSQDERETEMRHKRRFFAPETTEHKTKVFTTKMEARSSRSSREDNDITARRPERFRIRKRSPDEDESSSVTGETSGAAEQPGQKYTTSGSGLWRYITNKHAPLIKPFKQTEKRSMSTNSLGSLLSALKAISSLTPDEQDTSGQEVGSSGSGLWPSQEKEVDDDKLPKFFEEEKSSGSGDNPEEALSMINEAAERELNSKVEDSSIEDMQHETGEKLFRRELQRDSLEDDLMAAVENMKLIHDSDQDEGSSGSLGSTMHADEDEGTGKGEESEISGQTEEDHFGGRPAVETRPEVTSQSQAKSVRSITDVIFPDSFYRKKRSSEENSFLVSENNPGDNDALKSDSLVARFYRDQDAHADEPETIDLSAASLSSETKKQAKQVKRETYYQHSGDYSEPRVVYTREIRNAPEAIIERPAIYSHNYDEREMDSSFGGDDDDDEATLTIHEREIREDGYVGCFEDKSPDRDLPTVLSVPHLTPDSCRSACQGAGHAYAGVQYGYLCRCGNSYGKYTKVPDDECNALCSGDKAQKCGGFWRSAIFTTAGAMQPSKRGNFFHIDSVEPITEDIFETPRSEISSGDDHSGETSITVKASDEPARNEATSQSESSGASTLEIHRDTSFQESPLTSVSGISVEEAPMPLHPEQYALKDDTVAQVLSAEITKDDETAAKRADTGTIHQQVIGHLDSTNKETPEEHDNQPKQTPQGTHGSQFMYLHQQRHIASTPTSKGHIAVQPSKVDAGTVMYTGTIKLKQSWLDQFEDANSADSKILSGNIVQAFKRIFKNEPKFVNAEVVGLREGLVKHNPNTIRKVIAPFVLTFKHGAKGVEEKLKSMVKKTERLDDMPVYKSSLQISEYNHSTAPPGRKETAQDPVNNKRKNEEEKRDAVNIPNGGVDPFLKKIFNQIST</sequence>
<comment type="caution">
    <text evidence="10">The sequence shown here is derived from an EMBL/GenBank/DDBJ whole genome shotgun (WGS) entry which is preliminary data.</text>
</comment>
<feature type="region of interest" description="Disordered" evidence="7">
    <location>
        <begin position="881"/>
        <end position="919"/>
    </location>
</feature>
<feature type="compositionally biased region" description="Polar residues" evidence="7">
    <location>
        <begin position="324"/>
        <end position="334"/>
    </location>
</feature>
<keyword evidence="6" id="KW-0325">Glycoprotein</keyword>
<evidence type="ECO:0000256" key="3">
    <source>
        <dbReference type="ARBA" id="ARBA00022729"/>
    </source>
</evidence>
<feature type="compositionally biased region" description="Polar residues" evidence="7">
    <location>
        <begin position="629"/>
        <end position="640"/>
    </location>
</feature>
<feature type="compositionally biased region" description="Basic and acidic residues" evidence="7">
    <location>
        <begin position="905"/>
        <end position="914"/>
    </location>
</feature>
<feature type="domain" description="SEA" evidence="8">
    <location>
        <begin position="770"/>
        <end position="886"/>
    </location>
</feature>
<feature type="compositionally biased region" description="Basic and acidic residues" evidence="7">
    <location>
        <begin position="187"/>
        <end position="205"/>
    </location>
</feature>
<feature type="region of interest" description="Disordered" evidence="7">
    <location>
        <begin position="601"/>
        <end position="655"/>
    </location>
</feature>
<dbReference type="InterPro" id="IPR051836">
    <property type="entry name" value="Kremen_rcpt"/>
</dbReference>
<keyword evidence="5" id="KW-0472">Membrane</keyword>
<dbReference type="PROSITE" id="PS50024">
    <property type="entry name" value="SEA"/>
    <property type="match status" value="1"/>
</dbReference>
<dbReference type="SUPFAM" id="SSF82671">
    <property type="entry name" value="SEA domain"/>
    <property type="match status" value="1"/>
</dbReference>
<feature type="region of interest" description="Disordered" evidence="7">
    <location>
        <begin position="165"/>
        <end position="248"/>
    </location>
</feature>
<evidence type="ECO:0000256" key="1">
    <source>
        <dbReference type="ARBA" id="ARBA00004167"/>
    </source>
</evidence>